<reference evidence="1 2" key="1">
    <citation type="journal article" date="2006" name="Science">
        <title>The genome of black cottonwood, Populus trichocarpa (Torr. &amp; Gray).</title>
        <authorList>
            <person name="Tuskan G.A."/>
            <person name="Difazio S."/>
            <person name="Jansson S."/>
            <person name="Bohlmann J."/>
            <person name="Grigoriev I."/>
            <person name="Hellsten U."/>
            <person name="Putnam N."/>
            <person name="Ralph S."/>
            <person name="Rombauts S."/>
            <person name="Salamov A."/>
            <person name="Schein J."/>
            <person name="Sterck L."/>
            <person name="Aerts A."/>
            <person name="Bhalerao R.R."/>
            <person name="Bhalerao R.P."/>
            <person name="Blaudez D."/>
            <person name="Boerjan W."/>
            <person name="Brun A."/>
            <person name="Brunner A."/>
            <person name="Busov V."/>
            <person name="Campbell M."/>
            <person name="Carlson J."/>
            <person name="Chalot M."/>
            <person name="Chapman J."/>
            <person name="Chen G.L."/>
            <person name="Cooper D."/>
            <person name="Coutinho P.M."/>
            <person name="Couturier J."/>
            <person name="Covert S."/>
            <person name="Cronk Q."/>
            <person name="Cunningham R."/>
            <person name="Davis J."/>
            <person name="Degroeve S."/>
            <person name="Dejardin A."/>
            <person name="Depamphilis C."/>
            <person name="Detter J."/>
            <person name="Dirks B."/>
            <person name="Dubchak I."/>
            <person name="Duplessis S."/>
            <person name="Ehlting J."/>
            <person name="Ellis B."/>
            <person name="Gendler K."/>
            <person name="Goodstein D."/>
            <person name="Gribskov M."/>
            <person name="Grimwood J."/>
            <person name="Groover A."/>
            <person name="Gunter L."/>
            <person name="Hamberger B."/>
            <person name="Heinze B."/>
            <person name="Helariutta Y."/>
            <person name="Henrissat B."/>
            <person name="Holligan D."/>
            <person name="Holt R."/>
            <person name="Huang W."/>
            <person name="Islam-Faridi N."/>
            <person name="Jones S."/>
            <person name="Jones-Rhoades M."/>
            <person name="Jorgensen R."/>
            <person name="Joshi C."/>
            <person name="Kangasjarvi J."/>
            <person name="Karlsson J."/>
            <person name="Kelleher C."/>
            <person name="Kirkpatrick R."/>
            <person name="Kirst M."/>
            <person name="Kohler A."/>
            <person name="Kalluri U."/>
            <person name="Larimer F."/>
            <person name="Leebens-Mack J."/>
            <person name="Leple J.C."/>
            <person name="Locascio P."/>
            <person name="Lou Y."/>
            <person name="Lucas S."/>
            <person name="Martin F."/>
            <person name="Montanini B."/>
            <person name="Napoli C."/>
            <person name="Nelson D.R."/>
            <person name="Nelson C."/>
            <person name="Nieminen K."/>
            <person name="Nilsson O."/>
            <person name="Pereda V."/>
            <person name="Peter G."/>
            <person name="Philippe R."/>
            <person name="Pilate G."/>
            <person name="Poliakov A."/>
            <person name="Razumovskaya J."/>
            <person name="Richardson P."/>
            <person name="Rinaldi C."/>
            <person name="Ritland K."/>
            <person name="Rouze P."/>
            <person name="Ryaboy D."/>
            <person name="Schmutz J."/>
            <person name="Schrader J."/>
            <person name="Segerman B."/>
            <person name="Shin H."/>
            <person name="Siddiqui A."/>
            <person name="Sterky F."/>
            <person name="Terry A."/>
            <person name="Tsai C.J."/>
            <person name="Uberbacher E."/>
            <person name="Unneberg P."/>
            <person name="Vahala J."/>
            <person name="Wall K."/>
            <person name="Wessler S."/>
            <person name="Yang G."/>
            <person name="Yin T."/>
            <person name="Douglas C."/>
            <person name="Marra M."/>
            <person name="Sandberg G."/>
            <person name="Van de Peer Y."/>
            <person name="Rokhsar D."/>
        </authorList>
    </citation>
    <scope>NUCLEOTIDE SEQUENCE [LARGE SCALE GENOMIC DNA]</scope>
    <source>
        <strain evidence="2">cv. Nisqually</strain>
    </source>
</reference>
<name>A0A3N7EEI3_POPTR</name>
<dbReference type="Pfam" id="PF13616">
    <property type="entry name" value="Rotamase_3"/>
    <property type="match status" value="1"/>
</dbReference>
<dbReference type="PANTHER" id="PTHR43629:SF2">
    <property type="entry name" value="RHODANESE-LIKE_PPIC DOMAIN-CONTAINING PROTEIN 12, CHLOROPLASTIC"/>
    <property type="match status" value="1"/>
</dbReference>
<evidence type="ECO:0008006" key="3">
    <source>
        <dbReference type="Google" id="ProtNLM"/>
    </source>
</evidence>
<evidence type="ECO:0000313" key="1">
    <source>
        <dbReference type="EMBL" id="RQO85439.1"/>
    </source>
</evidence>
<dbReference type="InterPro" id="IPR046357">
    <property type="entry name" value="PPIase_dom_sf"/>
</dbReference>
<evidence type="ECO:0000313" key="2">
    <source>
        <dbReference type="Proteomes" id="UP000006729"/>
    </source>
</evidence>
<protein>
    <recommendedName>
        <fullName evidence="3">Peptidylprolyl isomerase</fullName>
    </recommendedName>
</protein>
<organism evidence="1 2">
    <name type="scientific">Populus trichocarpa</name>
    <name type="common">Western balsam poplar</name>
    <name type="synonym">Populus balsamifera subsp. trichocarpa</name>
    <dbReference type="NCBI Taxonomy" id="3694"/>
    <lineage>
        <taxon>Eukaryota</taxon>
        <taxon>Viridiplantae</taxon>
        <taxon>Streptophyta</taxon>
        <taxon>Embryophyta</taxon>
        <taxon>Tracheophyta</taxon>
        <taxon>Spermatophyta</taxon>
        <taxon>Magnoliopsida</taxon>
        <taxon>eudicotyledons</taxon>
        <taxon>Gunneridae</taxon>
        <taxon>Pentapetalae</taxon>
        <taxon>rosids</taxon>
        <taxon>fabids</taxon>
        <taxon>Malpighiales</taxon>
        <taxon>Salicaceae</taxon>
        <taxon>Saliceae</taxon>
        <taxon>Populus</taxon>
    </lineage>
</organism>
<dbReference type="AlphaFoldDB" id="A0A3N7EEI3"/>
<proteinExistence type="predicted"/>
<dbReference type="PANTHER" id="PTHR43629">
    <property type="entry name" value="PEPTIDYL-PROLYL CIS-TRANS ISOMERASE"/>
    <property type="match status" value="1"/>
</dbReference>
<dbReference type="GO" id="GO:0003755">
    <property type="term" value="F:peptidyl-prolyl cis-trans isomerase activity"/>
    <property type="evidence" value="ECO:0007669"/>
    <property type="project" value="InterPro"/>
</dbReference>
<dbReference type="InParanoid" id="A0A3N7EEI3"/>
<dbReference type="InterPro" id="IPR052204">
    <property type="entry name" value="PpiC/parvulin_rotamase"/>
</dbReference>
<sequence>MINARMSQVPEFEEAAFSVPLNKVTRCKTKFGWHLLEVLSKGYAQESYFIWFLYQGEGRAGTGSYFSTNLFDFNL</sequence>
<dbReference type="Gene3D" id="3.10.50.40">
    <property type="match status" value="1"/>
</dbReference>
<dbReference type="EMBL" id="CM009290">
    <property type="protein sequence ID" value="RQO85439.1"/>
    <property type="molecule type" value="Genomic_DNA"/>
</dbReference>
<keyword evidence="2" id="KW-1185">Reference proteome</keyword>
<dbReference type="Proteomes" id="UP000006729">
    <property type="component" value="Chromosome 1"/>
</dbReference>
<accession>A0A3N7EEI3</accession>
<gene>
    <name evidence="1" type="ORF">POPTR_001G274800</name>
</gene>
<dbReference type="STRING" id="3694.A0A3N7EEI3"/>